<accession>A0ABS2K8T4</accession>
<protein>
    <submittedName>
        <fullName evidence="2">Uncharacterized protein</fullName>
    </submittedName>
</protein>
<comment type="caution">
    <text evidence="2">The sequence shown here is derived from an EMBL/GenBank/DDBJ whole genome shotgun (WGS) entry which is preliminary data.</text>
</comment>
<keyword evidence="3" id="KW-1185">Reference proteome</keyword>
<evidence type="ECO:0000313" key="3">
    <source>
        <dbReference type="Proteomes" id="UP001430149"/>
    </source>
</evidence>
<keyword evidence="1" id="KW-0812">Transmembrane</keyword>
<reference evidence="2" key="1">
    <citation type="submission" date="2020-10" db="EMBL/GenBank/DDBJ databases">
        <title>Phylogeny of dyella-like bacteria.</title>
        <authorList>
            <person name="Fu J."/>
        </authorList>
    </citation>
    <scope>NUCLEOTIDE SEQUENCE</scope>
    <source>
        <strain evidence="2">DHOC52</strain>
    </source>
</reference>
<sequence>MISLLALAGLIVFTAMYYDKLGWISVAKYWLGCMAGTAIIFYAFHAPTVAGVYCWLFVLYAFKAGQ</sequence>
<organism evidence="2 3">
    <name type="scientific">Dyella flava</name>
    <dbReference type="NCBI Taxonomy" id="1920170"/>
    <lineage>
        <taxon>Bacteria</taxon>
        <taxon>Pseudomonadati</taxon>
        <taxon>Pseudomonadota</taxon>
        <taxon>Gammaproteobacteria</taxon>
        <taxon>Lysobacterales</taxon>
        <taxon>Rhodanobacteraceae</taxon>
        <taxon>Dyella</taxon>
    </lineage>
</organism>
<gene>
    <name evidence="2" type="ORF">ISP19_18420</name>
</gene>
<dbReference type="RefSeq" id="WP_204683889.1">
    <property type="nucleotide sequence ID" value="NZ_BSNR01000014.1"/>
</dbReference>
<keyword evidence="1" id="KW-0472">Membrane</keyword>
<keyword evidence="1" id="KW-1133">Transmembrane helix</keyword>
<dbReference type="EMBL" id="JADIKE010000039">
    <property type="protein sequence ID" value="MBM7127354.1"/>
    <property type="molecule type" value="Genomic_DNA"/>
</dbReference>
<evidence type="ECO:0000256" key="1">
    <source>
        <dbReference type="SAM" id="Phobius"/>
    </source>
</evidence>
<dbReference type="Proteomes" id="UP001430149">
    <property type="component" value="Unassembled WGS sequence"/>
</dbReference>
<feature type="transmembrane region" description="Helical" evidence="1">
    <location>
        <begin position="38"/>
        <end position="62"/>
    </location>
</feature>
<proteinExistence type="predicted"/>
<evidence type="ECO:0000313" key="2">
    <source>
        <dbReference type="EMBL" id="MBM7127354.1"/>
    </source>
</evidence>
<name>A0ABS2K8T4_9GAMM</name>